<proteinExistence type="predicted"/>
<name>A0AAN8IMX6_TRICO</name>
<dbReference type="EMBL" id="WIXE01013243">
    <property type="protein sequence ID" value="KAK5975257.1"/>
    <property type="molecule type" value="Genomic_DNA"/>
</dbReference>
<dbReference type="AlphaFoldDB" id="A0AAN8IMX6"/>
<gene>
    <name evidence="1" type="ORF">GCK32_019852</name>
</gene>
<feature type="non-terminal residue" evidence="1">
    <location>
        <position position="76"/>
    </location>
</feature>
<sequence>MPSHQSLTNIGCFQQSCEPPMFVGPATVFGDLTCAMRSFEDLVERYESSASSLDYSSLISLEASIVRALCLVLFHK</sequence>
<evidence type="ECO:0000313" key="2">
    <source>
        <dbReference type="Proteomes" id="UP001331761"/>
    </source>
</evidence>
<accession>A0AAN8IMX6</accession>
<dbReference type="Proteomes" id="UP001331761">
    <property type="component" value="Unassembled WGS sequence"/>
</dbReference>
<organism evidence="1 2">
    <name type="scientific">Trichostrongylus colubriformis</name>
    <name type="common">Black scour worm</name>
    <dbReference type="NCBI Taxonomy" id="6319"/>
    <lineage>
        <taxon>Eukaryota</taxon>
        <taxon>Metazoa</taxon>
        <taxon>Ecdysozoa</taxon>
        <taxon>Nematoda</taxon>
        <taxon>Chromadorea</taxon>
        <taxon>Rhabditida</taxon>
        <taxon>Rhabditina</taxon>
        <taxon>Rhabditomorpha</taxon>
        <taxon>Strongyloidea</taxon>
        <taxon>Trichostrongylidae</taxon>
        <taxon>Trichostrongylus</taxon>
    </lineage>
</organism>
<comment type="caution">
    <text evidence="1">The sequence shown here is derived from an EMBL/GenBank/DDBJ whole genome shotgun (WGS) entry which is preliminary data.</text>
</comment>
<keyword evidence="2" id="KW-1185">Reference proteome</keyword>
<reference evidence="1 2" key="1">
    <citation type="submission" date="2019-10" db="EMBL/GenBank/DDBJ databases">
        <title>Assembly and Annotation for the nematode Trichostrongylus colubriformis.</title>
        <authorList>
            <person name="Martin J."/>
        </authorList>
    </citation>
    <scope>NUCLEOTIDE SEQUENCE [LARGE SCALE GENOMIC DNA]</scope>
    <source>
        <strain evidence="1">G859</strain>
        <tissue evidence="1">Whole worm</tissue>
    </source>
</reference>
<evidence type="ECO:0000313" key="1">
    <source>
        <dbReference type="EMBL" id="KAK5975257.1"/>
    </source>
</evidence>
<protein>
    <submittedName>
        <fullName evidence="1">Uncharacterized protein</fullName>
    </submittedName>
</protein>